<dbReference type="RefSeq" id="WP_148895839.1">
    <property type="nucleotide sequence ID" value="NZ_VNIB01000006.1"/>
</dbReference>
<protein>
    <submittedName>
        <fullName evidence="2">Uncharacterized protein</fullName>
    </submittedName>
</protein>
<keyword evidence="1" id="KW-0732">Signal</keyword>
<dbReference type="Proteomes" id="UP000324159">
    <property type="component" value="Unassembled WGS sequence"/>
</dbReference>
<evidence type="ECO:0000313" key="2">
    <source>
        <dbReference type="EMBL" id="TYO98465.1"/>
    </source>
</evidence>
<feature type="signal peptide" evidence="1">
    <location>
        <begin position="1"/>
        <end position="26"/>
    </location>
</feature>
<evidence type="ECO:0000313" key="3">
    <source>
        <dbReference type="Proteomes" id="UP000324159"/>
    </source>
</evidence>
<dbReference type="OrthoDB" id="5401923at2"/>
<accession>A0A5D3WHW2</accession>
<name>A0A5D3WHW2_9BACT</name>
<feature type="chain" id="PRO_5022883713" evidence="1">
    <location>
        <begin position="27"/>
        <end position="150"/>
    </location>
</feature>
<evidence type="ECO:0000256" key="1">
    <source>
        <dbReference type="SAM" id="SignalP"/>
    </source>
</evidence>
<organism evidence="2 3">
    <name type="scientific">Geothermobacter ehrlichii</name>
    <dbReference type="NCBI Taxonomy" id="213224"/>
    <lineage>
        <taxon>Bacteria</taxon>
        <taxon>Pseudomonadati</taxon>
        <taxon>Thermodesulfobacteriota</taxon>
        <taxon>Desulfuromonadia</taxon>
        <taxon>Desulfuromonadales</taxon>
        <taxon>Geothermobacteraceae</taxon>
        <taxon>Geothermobacter</taxon>
    </lineage>
</organism>
<keyword evidence="3" id="KW-1185">Reference proteome</keyword>
<dbReference type="AlphaFoldDB" id="A0A5D3WHW2"/>
<comment type="caution">
    <text evidence="2">The sequence shown here is derived from an EMBL/GenBank/DDBJ whole genome shotgun (WGS) entry which is preliminary data.</text>
</comment>
<proteinExistence type="predicted"/>
<reference evidence="2 3" key="1">
    <citation type="submission" date="2019-07" db="EMBL/GenBank/DDBJ databases">
        <title>Genomic Encyclopedia of Type Strains, Phase IV (KMG-IV): sequencing the most valuable type-strain genomes for metagenomic binning, comparative biology and taxonomic classification.</title>
        <authorList>
            <person name="Goeker M."/>
        </authorList>
    </citation>
    <scope>NUCLEOTIDE SEQUENCE [LARGE SCALE GENOMIC DNA]</scope>
    <source>
        <strain evidence="2 3">SS015</strain>
    </source>
</reference>
<dbReference type="EMBL" id="VNIB01000006">
    <property type="protein sequence ID" value="TYO98465.1"/>
    <property type="molecule type" value="Genomic_DNA"/>
</dbReference>
<sequence>MNAAKWVRLFAVALLLVAFQAGLAVAADARPGKCITLEGQEVSFFKIDRNLVKGWWNGTPIEVPLDTVSEILFLDSPQVNYSMFGNEISAGQIELTRKSDGKKFILSDAFLPSDCNCTFITYTYRNPFTLELGTETLPIDGLKQIIFVDK</sequence>
<gene>
    <name evidence="2" type="ORF">EDC39_10665</name>
</gene>